<feature type="binding site" evidence="3">
    <location>
        <position position="141"/>
    </location>
    <ligand>
        <name>D-ribulose 5-phosphate</name>
        <dbReference type="ChEBI" id="CHEBI:58121"/>
    </ligand>
</feature>
<dbReference type="EMBL" id="CP051480">
    <property type="protein sequence ID" value="QJG66706.1"/>
    <property type="molecule type" value="Genomic_DNA"/>
</dbReference>
<dbReference type="AlphaFoldDB" id="A0A858U7K0"/>
<accession>A0A858U7K0</accession>
<feature type="binding site" evidence="3">
    <location>
        <position position="104"/>
    </location>
    <ligand>
        <name>D-ribulose 5-phosphate</name>
        <dbReference type="ChEBI" id="CHEBI:58121"/>
    </ligand>
</feature>
<proteinExistence type="inferred from homology"/>
<keyword evidence="4" id="KW-0413">Isomerase</keyword>
<evidence type="ECO:0000256" key="2">
    <source>
        <dbReference type="PIRSR" id="PIRSR005384-1"/>
    </source>
</evidence>
<dbReference type="PANTHER" id="PTHR30345">
    <property type="entry name" value="RIBOSE-5-PHOSPHATE ISOMERASE B"/>
    <property type="match status" value="1"/>
</dbReference>
<feature type="binding site" evidence="3">
    <location>
        <position position="114"/>
    </location>
    <ligand>
        <name>D-ribulose 5-phosphate</name>
        <dbReference type="ChEBI" id="CHEBI:58121"/>
    </ligand>
</feature>
<dbReference type="SUPFAM" id="SSF89623">
    <property type="entry name" value="Ribose/Galactose isomerase RpiB/AlsB"/>
    <property type="match status" value="1"/>
</dbReference>
<evidence type="ECO:0000256" key="1">
    <source>
        <dbReference type="ARBA" id="ARBA00008754"/>
    </source>
</evidence>
<feature type="binding site" evidence="3">
    <location>
        <position position="137"/>
    </location>
    <ligand>
        <name>D-ribulose 5-phosphate</name>
        <dbReference type="ChEBI" id="CHEBI:58121"/>
    </ligand>
</feature>
<dbReference type="InterPro" id="IPR003500">
    <property type="entry name" value="RpiB_LacA_LacB"/>
</dbReference>
<dbReference type="NCBIfam" id="NF004051">
    <property type="entry name" value="PRK05571.1"/>
    <property type="match status" value="1"/>
</dbReference>
<dbReference type="GO" id="GO:0004751">
    <property type="term" value="F:ribose-5-phosphate isomerase activity"/>
    <property type="evidence" value="ECO:0007669"/>
    <property type="project" value="TreeGrafter"/>
</dbReference>
<feature type="binding site" evidence="3">
    <location>
        <begin position="71"/>
        <end position="75"/>
    </location>
    <ligand>
        <name>D-ribulose 5-phosphate</name>
        <dbReference type="ChEBI" id="CHEBI:58121"/>
    </ligand>
</feature>
<dbReference type="Proteomes" id="UP000501728">
    <property type="component" value="Chromosome"/>
</dbReference>
<keyword evidence="5" id="KW-1185">Reference proteome</keyword>
<protein>
    <submittedName>
        <fullName evidence="4">RpiB/LacA/LacB family sugar-phosphate isomerase</fullName>
    </submittedName>
</protein>
<dbReference type="NCBIfam" id="TIGR00689">
    <property type="entry name" value="rpiB_lacA_lacB"/>
    <property type="match status" value="1"/>
</dbReference>
<evidence type="ECO:0000313" key="4">
    <source>
        <dbReference type="EMBL" id="QJG66706.1"/>
    </source>
</evidence>
<feature type="active site" description="Proton acceptor" evidence="2">
    <location>
        <position position="70"/>
    </location>
</feature>
<dbReference type="InterPro" id="IPR036569">
    <property type="entry name" value="RpiB_LacA_LacB_sf"/>
</dbReference>
<dbReference type="GO" id="GO:0019316">
    <property type="term" value="P:D-allose catabolic process"/>
    <property type="evidence" value="ECO:0007669"/>
    <property type="project" value="TreeGrafter"/>
</dbReference>
<dbReference type="Pfam" id="PF02502">
    <property type="entry name" value="LacAB_rpiB"/>
    <property type="match status" value="1"/>
</dbReference>
<dbReference type="GO" id="GO:0009052">
    <property type="term" value="P:pentose-phosphate shunt, non-oxidative branch"/>
    <property type="evidence" value="ECO:0007669"/>
    <property type="project" value="TreeGrafter"/>
</dbReference>
<dbReference type="PIRSF" id="PIRSF005384">
    <property type="entry name" value="RpiB_LacA_B"/>
    <property type="match status" value="1"/>
</dbReference>
<organism evidence="4 5">
    <name type="scientific">Mycoplasma phocoeninasale</name>
    <dbReference type="NCBI Taxonomy" id="2726117"/>
    <lineage>
        <taxon>Bacteria</taxon>
        <taxon>Bacillati</taxon>
        <taxon>Mycoplasmatota</taxon>
        <taxon>Mollicutes</taxon>
        <taxon>Mycoplasmataceae</taxon>
        <taxon>Mycoplasma</taxon>
    </lineage>
</organism>
<evidence type="ECO:0000313" key="5">
    <source>
        <dbReference type="Proteomes" id="UP000501728"/>
    </source>
</evidence>
<feature type="binding site" evidence="3">
    <location>
        <begin position="10"/>
        <end position="11"/>
    </location>
    <ligand>
        <name>D-ribulose 5-phosphate</name>
        <dbReference type="ChEBI" id="CHEBI:58121"/>
    </ligand>
</feature>
<name>A0A858U7K0_9MOLU</name>
<gene>
    <name evidence="4" type="ORF">HGG64_02090</name>
</gene>
<sequence>MFMIVKITSDHAGYLAKEDLAKRLEAEGYTVELRGATSAEVPVSYSDMGIDFAKEIVKDNDPNIKYVAFCGSGVGISIALNRFKKIRCARVTNVEEAKLAKLHNNANVLCMGGRLLESNNVEAMFHEWEKTEFEGNRHIPRVNKLDEVGEDAKDLE</sequence>
<dbReference type="KEGG" id="mphn:HGG64_02090"/>
<reference evidence="4 5" key="1">
    <citation type="submission" date="2020-04" db="EMBL/GenBank/DDBJ databases">
        <title>Novel Mycoplasma species detected in Phocoena phocoena (harbor porpoise) from the USA.</title>
        <authorList>
            <person name="Volokhov D.V."/>
        </authorList>
    </citation>
    <scope>NUCLEOTIDE SEQUENCE [LARGE SCALE GENOMIC DNA]</scope>
    <source>
        <strain evidence="4 5">C264-NAS</strain>
    </source>
</reference>
<dbReference type="PANTHER" id="PTHR30345:SF0">
    <property type="entry name" value="DNA DAMAGE-REPAIR_TOLERATION PROTEIN DRT102"/>
    <property type="match status" value="1"/>
</dbReference>
<feature type="active site" description="Proton donor" evidence="2">
    <location>
        <position position="103"/>
    </location>
</feature>
<comment type="similarity">
    <text evidence="1">Belongs to the LacAB/RpiB family.</text>
</comment>
<evidence type="ECO:0000256" key="3">
    <source>
        <dbReference type="PIRSR" id="PIRSR005384-2"/>
    </source>
</evidence>
<dbReference type="Gene3D" id="3.40.1400.10">
    <property type="entry name" value="Sugar-phosphate isomerase, RpiB/LacA/LacB"/>
    <property type="match status" value="1"/>
</dbReference>